<feature type="domain" description="ABC transmembrane type-1" evidence="8">
    <location>
        <begin position="65"/>
        <end position="274"/>
    </location>
</feature>
<dbReference type="PATRIC" id="fig|1527444.3.peg.93"/>
<sequence>MTESTPASNVPNTLIGRLSSKGWIVVVIMIAALISTPILFVFSSIFTDAGAIWQHLADTVLTDYILNSLCLMLGVGIGVLIIGVTTAWLVSLCYFSGCDWFEWLLLMPLSAPAYLLAYTYTDMLDYYGPVQIALRNWFGWQDFNDYWFPNIRSLWGAVIMLILVLYPYVYLLARTAFLEQSICTLEASRSLGCSPWQSFLKVTLPLARPAIIAGLALSLMETLNDFGTVQYFGINTFTTGIFSIWFDFGERQAAGQLAACLMLFIFCLIILELWSRRKIRYYQNSSARIRLPRYQLKSWRGLIAWLVCFLPFLGGFLIPAIYLTKLVIVNFTTAFANNFWGLASHSLTVAFISSILSATLALVMAYGQRSENNFLTNTSIKVAALGYAIPGSVIAVGILIPLGRLDNMITNFIGQIFEIKVGLLISGTIIALIYSYLVRFLAVAFGSVDSSLGKIKPSLDDAARSLGSTPRKNLIKIHTPLMTGGILTAIMLVFVDVMKELPATLVIRPFNFDTLAIRVYQYASDERLSEAAAPALAIVLVGLIPVIFLSWQITRSRRHQDSF</sequence>
<dbReference type="GO" id="GO:0055085">
    <property type="term" value="P:transmembrane transport"/>
    <property type="evidence" value="ECO:0007669"/>
    <property type="project" value="InterPro"/>
</dbReference>
<dbReference type="Gene3D" id="1.10.3720.10">
    <property type="entry name" value="MetI-like"/>
    <property type="match status" value="2"/>
</dbReference>
<feature type="transmembrane region" description="Helical" evidence="7">
    <location>
        <begin position="342"/>
        <end position="363"/>
    </location>
</feature>
<proteinExistence type="inferred from homology"/>
<dbReference type="CDD" id="cd06261">
    <property type="entry name" value="TM_PBP2"/>
    <property type="match status" value="2"/>
</dbReference>
<dbReference type="eggNOG" id="COG1178">
    <property type="taxonomic scope" value="Bacteria"/>
</dbReference>
<keyword evidence="5 7" id="KW-1133">Transmembrane helix</keyword>
<evidence type="ECO:0000256" key="2">
    <source>
        <dbReference type="ARBA" id="ARBA00022448"/>
    </source>
</evidence>
<feature type="transmembrane region" description="Helical" evidence="7">
    <location>
        <begin position="65"/>
        <end position="91"/>
    </location>
</feature>
<feature type="transmembrane region" description="Helical" evidence="7">
    <location>
        <begin position="23"/>
        <end position="45"/>
    </location>
</feature>
<reference evidence="9 10" key="1">
    <citation type="submission" date="2014-08" db="EMBL/GenBank/DDBJ databases">
        <title>Comparative genomics reveals surprising divergence of two closely related strains of uncultivated UCYN-A cyanobacteria.</title>
        <authorList>
            <person name="Bombar D."/>
            <person name="Heller P."/>
            <person name="Sanchez-Baracaldo P."/>
            <person name="Carter B.J."/>
            <person name="Zert J.P."/>
        </authorList>
    </citation>
    <scope>NUCLEOTIDE SEQUENCE [LARGE SCALE GENOMIC DNA]</scope>
</reference>
<feature type="transmembrane region" description="Helical" evidence="7">
    <location>
        <begin position="103"/>
        <end position="121"/>
    </location>
</feature>
<comment type="subcellular location">
    <subcellularLocation>
        <location evidence="1 7">Cell membrane</location>
        <topology evidence="1 7">Multi-pass membrane protein</topology>
    </subcellularLocation>
</comment>
<feature type="transmembrane region" description="Helical" evidence="7">
    <location>
        <begin position="474"/>
        <end position="495"/>
    </location>
</feature>
<keyword evidence="3" id="KW-1003">Cell membrane</keyword>
<name>A0A086CIM1_9CHRO</name>
<organism evidence="9 10">
    <name type="scientific">Candidatus Atelocyanobacterium thalassa isolate SIO64986</name>
    <dbReference type="NCBI Taxonomy" id="1527444"/>
    <lineage>
        <taxon>Bacteria</taxon>
        <taxon>Bacillati</taxon>
        <taxon>Cyanobacteriota</taxon>
        <taxon>Cyanophyceae</taxon>
        <taxon>Oscillatoriophycideae</taxon>
        <taxon>Chroococcales</taxon>
        <taxon>Aphanothecaceae</taxon>
        <taxon>Candidatus Atelocyanobacterium</taxon>
        <taxon>Candidatus Atelocyanobacterium thalassae</taxon>
    </lineage>
</organism>
<evidence type="ECO:0000256" key="3">
    <source>
        <dbReference type="ARBA" id="ARBA00022475"/>
    </source>
</evidence>
<keyword evidence="4 7" id="KW-0812">Transmembrane</keyword>
<feature type="transmembrane region" description="Helical" evidence="7">
    <location>
        <begin position="531"/>
        <end position="551"/>
    </location>
</feature>
<dbReference type="EMBL" id="JPSP01000001">
    <property type="protein sequence ID" value="KFF42035.1"/>
    <property type="molecule type" value="Genomic_DNA"/>
</dbReference>
<dbReference type="AlphaFoldDB" id="A0A086CIM1"/>
<evidence type="ECO:0000313" key="10">
    <source>
        <dbReference type="Proteomes" id="UP000028922"/>
    </source>
</evidence>
<evidence type="ECO:0000256" key="6">
    <source>
        <dbReference type="ARBA" id="ARBA00023136"/>
    </source>
</evidence>
<protein>
    <submittedName>
        <fullName evidence="9">ABC-type Fe3+ transport system, permease component</fullName>
    </submittedName>
</protein>
<feature type="transmembrane region" description="Helical" evidence="7">
    <location>
        <begin position="154"/>
        <end position="173"/>
    </location>
</feature>
<dbReference type="InterPro" id="IPR000515">
    <property type="entry name" value="MetI-like"/>
</dbReference>
<dbReference type="GO" id="GO:0005886">
    <property type="term" value="C:plasma membrane"/>
    <property type="evidence" value="ECO:0007669"/>
    <property type="project" value="UniProtKB-SubCell"/>
</dbReference>
<evidence type="ECO:0000256" key="1">
    <source>
        <dbReference type="ARBA" id="ARBA00004651"/>
    </source>
</evidence>
<evidence type="ECO:0000259" key="8">
    <source>
        <dbReference type="PROSITE" id="PS50928"/>
    </source>
</evidence>
<comment type="similarity">
    <text evidence="7">Belongs to the binding-protein-dependent transport system permease family.</text>
</comment>
<gene>
    <name evidence="9" type="ORF">ucyna2_00093</name>
</gene>
<dbReference type="Proteomes" id="UP000028922">
    <property type="component" value="Unassembled WGS sequence"/>
</dbReference>
<accession>A0A086CIM1</accession>
<dbReference type="STRING" id="1527444.ucyna2_00093"/>
<keyword evidence="6 7" id="KW-0472">Membrane</keyword>
<dbReference type="PROSITE" id="PS50928">
    <property type="entry name" value="ABC_TM1"/>
    <property type="match status" value="2"/>
</dbReference>
<evidence type="ECO:0000256" key="4">
    <source>
        <dbReference type="ARBA" id="ARBA00022692"/>
    </source>
</evidence>
<evidence type="ECO:0000256" key="7">
    <source>
        <dbReference type="RuleBase" id="RU363032"/>
    </source>
</evidence>
<dbReference type="InterPro" id="IPR035906">
    <property type="entry name" value="MetI-like_sf"/>
</dbReference>
<evidence type="ECO:0000256" key="5">
    <source>
        <dbReference type="ARBA" id="ARBA00022989"/>
    </source>
</evidence>
<feature type="transmembrane region" description="Helical" evidence="7">
    <location>
        <begin position="229"/>
        <end position="248"/>
    </location>
</feature>
<feature type="transmembrane region" description="Helical" evidence="7">
    <location>
        <begin position="423"/>
        <end position="448"/>
    </location>
</feature>
<evidence type="ECO:0000313" key="9">
    <source>
        <dbReference type="EMBL" id="KFF42035.1"/>
    </source>
</evidence>
<feature type="transmembrane region" description="Helical" evidence="7">
    <location>
        <begin position="302"/>
        <end position="322"/>
    </location>
</feature>
<feature type="transmembrane region" description="Helical" evidence="7">
    <location>
        <begin position="384"/>
        <end position="403"/>
    </location>
</feature>
<dbReference type="Pfam" id="PF00528">
    <property type="entry name" value="BPD_transp_1"/>
    <property type="match status" value="1"/>
</dbReference>
<feature type="domain" description="ABC transmembrane type-1" evidence="8">
    <location>
        <begin position="343"/>
        <end position="549"/>
    </location>
</feature>
<dbReference type="SUPFAM" id="SSF161098">
    <property type="entry name" value="MetI-like"/>
    <property type="match status" value="2"/>
</dbReference>
<dbReference type="PANTHER" id="PTHR30183">
    <property type="entry name" value="MOLYBDENUM TRANSPORT SYSTEM PERMEASE PROTEIN MODB"/>
    <property type="match status" value="1"/>
</dbReference>
<keyword evidence="2 7" id="KW-0813">Transport</keyword>
<comment type="caution">
    <text evidence="9">The sequence shown here is derived from an EMBL/GenBank/DDBJ whole genome shotgun (WGS) entry which is preliminary data.</text>
</comment>
<dbReference type="PANTHER" id="PTHR30183:SF2">
    <property type="entry name" value="IRON UTILIZATION PROTEIN"/>
    <property type="match status" value="1"/>
</dbReference>
<dbReference type="FunFam" id="1.10.3720.10:FF:000088">
    <property type="entry name" value="Iron(III) ABC transporter, permease protein"/>
    <property type="match status" value="1"/>
</dbReference>
<feature type="transmembrane region" description="Helical" evidence="7">
    <location>
        <begin position="254"/>
        <end position="274"/>
    </location>
</feature>